<reference evidence="3 4" key="1">
    <citation type="submission" date="2019-04" db="EMBL/GenBank/DDBJ databases">
        <title>Friends and foes A comparative genomics studyof 23 Aspergillus species from section Flavi.</title>
        <authorList>
            <consortium name="DOE Joint Genome Institute"/>
            <person name="Kjaerbolling I."/>
            <person name="Vesth T."/>
            <person name="Frisvad J.C."/>
            <person name="Nybo J.L."/>
            <person name="Theobald S."/>
            <person name="Kildgaard S."/>
            <person name="Isbrandt T."/>
            <person name="Kuo A."/>
            <person name="Sato A."/>
            <person name="Lyhne E.K."/>
            <person name="Kogle M.E."/>
            <person name="Wiebenga A."/>
            <person name="Kun R.S."/>
            <person name="Lubbers R.J."/>
            <person name="Makela M.R."/>
            <person name="Barry K."/>
            <person name="Chovatia M."/>
            <person name="Clum A."/>
            <person name="Daum C."/>
            <person name="Haridas S."/>
            <person name="He G."/>
            <person name="LaButti K."/>
            <person name="Lipzen A."/>
            <person name="Mondo S."/>
            <person name="Riley R."/>
            <person name="Salamov A."/>
            <person name="Simmons B.A."/>
            <person name="Magnuson J.K."/>
            <person name="Henrissat B."/>
            <person name="Mortensen U.H."/>
            <person name="Larsen T.O."/>
            <person name="Devries R.P."/>
            <person name="Grigoriev I.V."/>
            <person name="Machida M."/>
            <person name="Baker S.E."/>
            <person name="Andersen M.R."/>
        </authorList>
    </citation>
    <scope>NUCLEOTIDE SEQUENCE [LARGE SCALE GENOMIC DNA]</scope>
    <source>
        <strain evidence="3 4">IBT 29228</strain>
    </source>
</reference>
<accession>A0A5N7APL5</accession>
<keyword evidence="2" id="KW-0472">Membrane</keyword>
<keyword evidence="4" id="KW-1185">Reference proteome</keyword>
<name>A0A5N7APL5_9EURO</name>
<feature type="transmembrane region" description="Helical" evidence="2">
    <location>
        <begin position="42"/>
        <end position="66"/>
    </location>
</feature>
<sequence>MDVDLDSGGEGDDVGRGDRQQKKELSGRVEKQMSVVGSRRDLLKFFFSFLLSSFSSFPFLFFFFSFSSVEVFMVDSNDSGLGWVTDLSATGECGAIVPKAAMEWNEPVVCGREP</sequence>
<feature type="region of interest" description="Disordered" evidence="1">
    <location>
        <begin position="1"/>
        <end position="28"/>
    </location>
</feature>
<evidence type="ECO:0000256" key="1">
    <source>
        <dbReference type="SAM" id="MobiDB-lite"/>
    </source>
</evidence>
<protein>
    <submittedName>
        <fullName evidence="3">Uncharacterized protein</fullName>
    </submittedName>
</protein>
<keyword evidence="2" id="KW-0812">Transmembrane</keyword>
<gene>
    <name evidence="3" type="ORF">BDV26DRAFT_116708</name>
</gene>
<evidence type="ECO:0000313" key="4">
    <source>
        <dbReference type="Proteomes" id="UP000326198"/>
    </source>
</evidence>
<feature type="compositionally biased region" description="Acidic residues" evidence="1">
    <location>
        <begin position="1"/>
        <end position="12"/>
    </location>
</feature>
<feature type="compositionally biased region" description="Basic and acidic residues" evidence="1">
    <location>
        <begin position="13"/>
        <end position="28"/>
    </location>
</feature>
<dbReference type="AlphaFoldDB" id="A0A5N7APL5"/>
<dbReference type="EMBL" id="ML736396">
    <property type="protein sequence ID" value="KAE8371797.1"/>
    <property type="molecule type" value="Genomic_DNA"/>
</dbReference>
<organism evidence="3 4">
    <name type="scientific">Aspergillus bertholletiae</name>
    <dbReference type="NCBI Taxonomy" id="1226010"/>
    <lineage>
        <taxon>Eukaryota</taxon>
        <taxon>Fungi</taxon>
        <taxon>Dikarya</taxon>
        <taxon>Ascomycota</taxon>
        <taxon>Pezizomycotina</taxon>
        <taxon>Eurotiomycetes</taxon>
        <taxon>Eurotiomycetidae</taxon>
        <taxon>Eurotiales</taxon>
        <taxon>Aspergillaceae</taxon>
        <taxon>Aspergillus</taxon>
        <taxon>Aspergillus subgen. Circumdati</taxon>
    </lineage>
</organism>
<evidence type="ECO:0000313" key="3">
    <source>
        <dbReference type="EMBL" id="KAE8371797.1"/>
    </source>
</evidence>
<proteinExistence type="predicted"/>
<dbReference type="Proteomes" id="UP000326198">
    <property type="component" value="Unassembled WGS sequence"/>
</dbReference>
<keyword evidence="2" id="KW-1133">Transmembrane helix</keyword>
<evidence type="ECO:0000256" key="2">
    <source>
        <dbReference type="SAM" id="Phobius"/>
    </source>
</evidence>